<reference evidence="1 2" key="1">
    <citation type="submission" date="2019-05" db="EMBL/GenBank/DDBJ databases">
        <authorList>
            <consortium name="Science for Life Laboratories"/>
        </authorList>
    </citation>
    <scope>NUCLEOTIDE SEQUENCE [LARGE SCALE GENOMIC DNA]</scope>
    <source>
        <strain evidence="1">Soil9</strain>
    </source>
</reference>
<sequence>MTEAEWLACEDPERMLELVRDPGRYRRMLLFAVGCLERMAVTTGFQDSQRARILNLAEARADGDFVDPEPHITSAVVSSMRPHPSERIYLDLLVAPRQLNVVPIAQHAAETSATCSWPRRIVTYDTERAAQAALLREVAGNPFRHVTFSHSWRTSTVLAITAQIYQWCDFSAMPILADALQDAGCDCTDVLDHCRNAGSHVRGCWVVDLVLGKE</sequence>
<name>A0A6P2DBP4_9BACT</name>
<evidence type="ECO:0008006" key="3">
    <source>
        <dbReference type="Google" id="ProtNLM"/>
    </source>
</evidence>
<organism evidence="1 2">
    <name type="scientific">Gemmata massiliana</name>
    <dbReference type="NCBI Taxonomy" id="1210884"/>
    <lineage>
        <taxon>Bacteria</taxon>
        <taxon>Pseudomonadati</taxon>
        <taxon>Planctomycetota</taxon>
        <taxon>Planctomycetia</taxon>
        <taxon>Gemmatales</taxon>
        <taxon>Gemmataceae</taxon>
        <taxon>Gemmata</taxon>
    </lineage>
</organism>
<dbReference type="AlphaFoldDB" id="A0A6P2DBP4"/>
<keyword evidence="2" id="KW-1185">Reference proteome</keyword>
<proteinExistence type="predicted"/>
<evidence type="ECO:0000313" key="2">
    <source>
        <dbReference type="Proteomes" id="UP000464178"/>
    </source>
</evidence>
<gene>
    <name evidence="1" type="ORF">SOIL9_00360</name>
</gene>
<dbReference type="RefSeq" id="WP_232069862.1">
    <property type="nucleotide sequence ID" value="NZ_LR593886.1"/>
</dbReference>
<accession>A0A6P2DBP4</accession>
<dbReference type="KEGG" id="gms:SOIL9_00360"/>
<evidence type="ECO:0000313" key="1">
    <source>
        <dbReference type="EMBL" id="VTR99153.1"/>
    </source>
</evidence>
<dbReference type="EMBL" id="LR593886">
    <property type="protein sequence ID" value="VTR99153.1"/>
    <property type="molecule type" value="Genomic_DNA"/>
</dbReference>
<dbReference type="Proteomes" id="UP000464178">
    <property type="component" value="Chromosome"/>
</dbReference>
<protein>
    <recommendedName>
        <fullName evidence="3">SMI1/KNR4 family protein</fullName>
    </recommendedName>
</protein>